<accession>A0A2P5D2S0</accession>
<dbReference type="AlphaFoldDB" id="A0A2P5D2S0"/>
<dbReference type="EMBL" id="JXTC01000303">
    <property type="protein sequence ID" value="PON67535.1"/>
    <property type="molecule type" value="Genomic_DNA"/>
</dbReference>
<reference evidence="2" key="1">
    <citation type="submission" date="2016-06" db="EMBL/GenBank/DDBJ databases">
        <title>Parallel loss of symbiosis genes in relatives of nitrogen-fixing non-legume Parasponia.</title>
        <authorList>
            <person name="Van Velzen R."/>
            <person name="Holmer R."/>
            <person name="Bu F."/>
            <person name="Rutten L."/>
            <person name="Van Zeijl A."/>
            <person name="Liu W."/>
            <person name="Santuari L."/>
            <person name="Cao Q."/>
            <person name="Sharma T."/>
            <person name="Shen D."/>
            <person name="Roswanjaya Y."/>
            <person name="Wardhani T."/>
            <person name="Kalhor M.S."/>
            <person name="Jansen J."/>
            <person name="Van den Hoogen J."/>
            <person name="Gungor B."/>
            <person name="Hartog M."/>
            <person name="Hontelez J."/>
            <person name="Verver J."/>
            <person name="Yang W.-C."/>
            <person name="Schijlen E."/>
            <person name="Repin R."/>
            <person name="Schilthuizen M."/>
            <person name="Schranz E."/>
            <person name="Heidstra R."/>
            <person name="Miyata K."/>
            <person name="Fedorova E."/>
            <person name="Kohlen W."/>
            <person name="Bisseling T."/>
            <person name="Smit S."/>
            <person name="Geurts R."/>
        </authorList>
    </citation>
    <scope>NUCLEOTIDE SEQUENCE [LARGE SCALE GENOMIC DNA]</scope>
    <source>
        <strain evidence="2">cv. RG33-2</strain>
    </source>
</reference>
<name>A0A2P5D2S0_TREOI</name>
<dbReference type="InParanoid" id="A0A2P5D2S0"/>
<keyword evidence="2" id="KW-1185">Reference proteome</keyword>
<evidence type="ECO:0000313" key="1">
    <source>
        <dbReference type="EMBL" id="PON67535.1"/>
    </source>
</evidence>
<sequence>MIRLRDKALTQAESQAQSMLTDQAGSAKSMVIPPAINHNAIIAQALGHHSRWVKGIRLMPRLEAVRG</sequence>
<organism evidence="1 2">
    <name type="scientific">Trema orientale</name>
    <name type="common">Charcoal tree</name>
    <name type="synonym">Celtis orientalis</name>
    <dbReference type="NCBI Taxonomy" id="63057"/>
    <lineage>
        <taxon>Eukaryota</taxon>
        <taxon>Viridiplantae</taxon>
        <taxon>Streptophyta</taxon>
        <taxon>Embryophyta</taxon>
        <taxon>Tracheophyta</taxon>
        <taxon>Spermatophyta</taxon>
        <taxon>Magnoliopsida</taxon>
        <taxon>eudicotyledons</taxon>
        <taxon>Gunneridae</taxon>
        <taxon>Pentapetalae</taxon>
        <taxon>rosids</taxon>
        <taxon>fabids</taxon>
        <taxon>Rosales</taxon>
        <taxon>Cannabaceae</taxon>
        <taxon>Trema</taxon>
    </lineage>
</organism>
<dbReference type="Proteomes" id="UP000237000">
    <property type="component" value="Unassembled WGS sequence"/>
</dbReference>
<gene>
    <name evidence="1" type="ORF">TorRG33x02_264420</name>
</gene>
<comment type="caution">
    <text evidence="1">The sequence shown here is derived from an EMBL/GenBank/DDBJ whole genome shotgun (WGS) entry which is preliminary data.</text>
</comment>
<protein>
    <submittedName>
        <fullName evidence="1">Uncharacterized protein</fullName>
    </submittedName>
</protein>
<proteinExistence type="predicted"/>
<evidence type="ECO:0000313" key="2">
    <source>
        <dbReference type="Proteomes" id="UP000237000"/>
    </source>
</evidence>